<dbReference type="PROSITE" id="PS50977">
    <property type="entry name" value="HTH_TETR_2"/>
    <property type="match status" value="1"/>
</dbReference>
<evidence type="ECO:0000256" key="2">
    <source>
        <dbReference type="ARBA" id="ARBA00023125"/>
    </source>
</evidence>
<dbReference type="InterPro" id="IPR009057">
    <property type="entry name" value="Homeodomain-like_sf"/>
</dbReference>
<dbReference type="RefSeq" id="WP_316431716.1">
    <property type="nucleotide sequence ID" value="NZ_CP053586.1"/>
</dbReference>
<dbReference type="GO" id="GO:0000976">
    <property type="term" value="F:transcription cis-regulatory region binding"/>
    <property type="evidence" value="ECO:0007669"/>
    <property type="project" value="TreeGrafter"/>
</dbReference>
<dbReference type="InterPro" id="IPR050109">
    <property type="entry name" value="HTH-type_TetR-like_transc_reg"/>
</dbReference>
<dbReference type="SUPFAM" id="SSF48498">
    <property type="entry name" value="Tetracyclin repressor-like, C-terminal domain"/>
    <property type="match status" value="1"/>
</dbReference>
<dbReference type="InterPro" id="IPR011075">
    <property type="entry name" value="TetR_C"/>
</dbReference>
<keyword evidence="2 4" id="KW-0238">DNA-binding</keyword>
<gene>
    <name evidence="7" type="ORF">HJG54_23760</name>
</gene>
<dbReference type="EMBL" id="CP053586">
    <property type="protein sequence ID" value="WNZ25563.1"/>
    <property type="molecule type" value="Genomic_DNA"/>
</dbReference>
<dbReference type="GO" id="GO:0003700">
    <property type="term" value="F:DNA-binding transcription factor activity"/>
    <property type="evidence" value="ECO:0007669"/>
    <property type="project" value="TreeGrafter"/>
</dbReference>
<accession>A0AA97ARN2</accession>
<dbReference type="Gene3D" id="1.10.357.10">
    <property type="entry name" value="Tetracycline Repressor, domain 2"/>
    <property type="match status" value="1"/>
</dbReference>
<dbReference type="PRINTS" id="PR00455">
    <property type="entry name" value="HTHTETR"/>
</dbReference>
<evidence type="ECO:0000313" key="7">
    <source>
        <dbReference type="EMBL" id="WNZ25563.1"/>
    </source>
</evidence>
<organism evidence="7">
    <name type="scientific">Leptolyngbya sp. NK1-12</name>
    <dbReference type="NCBI Taxonomy" id="2547451"/>
    <lineage>
        <taxon>Bacteria</taxon>
        <taxon>Bacillati</taxon>
        <taxon>Cyanobacteriota</taxon>
        <taxon>Cyanophyceae</taxon>
        <taxon>Leptolyngbyales</taxon>
        <taxon>Leptolyngbyaceae</taxon>
        <taxon>Leptolyngbya group</taxon>
        <taxon>Leptolyngbya</taxon>
    </lineage>
</organism>
<feature type="DNA-binding region" description="H-T-H motif" evidence="4">
    <location>
        <begin position="44"/>
        <end position="63"/>
    </location>
</feature>
<dbReference type="InterPro" id="IPR036271">
    <property type="entry name" value="Tet_transcr_reg_TetR-rel_C_sf"/>
</dbReference>
<evidence type="ECO:0000256" key="3">
    <source>
        <dbReference type="ARBA" id="ARBA00023163"/>
    </source>
</evidence>
<dbReference type="InterPro" id="IPR023772">
    <property type="entry name" value="DNA-bd_HTH_TetR-type_CS"/>
</dbReference>
<dbReference type="InterPro" id="IPR001647">
    <property type="entry name" value="HTH_TetR"/>
</dbReference>
<feature type="compositionally biased region" description="Basic residues" evidence="5">
    <location>
        <begin position="1"/>
        <end position="10"/>
    </location>
</feature>
<dbReference type="PANTHER" id="PTHR30055">
    <property type="entry name" value="HTH-TYPE TRANSCRIPTIONAL REGULATOR RUTR"/>
    <property type="match status" value="1"/>
</dbReference>
<dbReference type="Gene3D" id="1.10.10.60">
    <property type="entry name" value="Homeodomain-like"/>
    <property type="match status" value="1"/>
</dbReference>
<protein>
    <submittedName>
        <fullName evidence="7">TetR/AcrR family transcriptional regulator</fullName>
    </submittedName>
</protein>
<evidence type="ECO:0000256" key="1">
    <source>
        <dbReference type="ARBA" id="ARBA00023015"/>
    </source>
</evidence>
<dbReference type="AlphaFoldDB" id="A0AA97ARN2"/>
<name>A0AA97ARN2_9CYAN</name>
<reference evidence="7" key="1">
    <citation type="submission" date="2020-05" db="EMBL/GenBank/DDBJ databases">
        <authorList>
            <person name="Zhu T."/>
            <person name="Keshari N."/>
            <person name="Lu X."/>
        </authorList>
    </citation>
    <scope>NUCLEOTIDE SEQUENCE</scope>
    <source>
        <strain evidence="7">NK1-12</strain>
    </source>
</reference>
<evidence type="ECO:0000256" key="4">
    <source>
        <dbReference type="PROSITE-ProRule" id="PRU00335"/>
    </source>
</evidence>
<sequence length="201" mass="22377">MSRGIKKKVSAARSPGRPRSDEAHQRILEAAYELMNQAGFNDLTMEAIAARAEVGKPTIYRRWSSKAHLVMDAFLAAINPELTFPDSGSVKEDIRLQMQQLVKVLLSPPGQIIAMLIGGGQTDTELIEAFRENWLMPRRKAASEVFKKGVELGELRSDVDVDVAIDALYSPLFYRLLLRHAPLTQDFVDELVDVVMKGLAV</sequence>
<keyword evidence="3" id="KW-0804">Transcription</keyword>
<proteinExistence type="predicted"/>
<feature type="domain" description="HTH tetR-type" evidence="6">
    <location>
        <begin position="21"/>
        <end position="81"/>
    </location>
</feature>
<dbReference type="PROSITE" id="PS01081">
    <property type="entry name" value="HTH_TETR_1"/>
    <property type="match status" value="1"/>
</dbReference>
<evidence type="ECO:0000256" key="5">
    <source>
        <dbReference type="SAM" id="MobiDB-lite"/>
    </source>
</evidence>
<evidence type="ECO:0000259" key="6">
    <source>
        <dbReference type="PROSITE" id="PS50977"/>
    </source>
</evidence>
<feature type="region of interest" description="Disordered" evidence="5">
    <location>
        <begin position="1"/>
        <end position="22"/>
    </location>
</feature>
<dbReference type="Pfam" id="PF16859">
    <property type="entry name" value="TetR_C_11"/>
    <property type="match status" value="1"/>
</dbReference>
<dbReference type="Pfam" id="PF00440">
    <property type="entry name" value="TetR_N"/>
    <property type="match status" value="1"/>
</dbReference>
<dbReference type="SUPFAM" id="SSF46689">
    <property type="entry name" value="Homeodomain-like"/>
    <property type="match status" value="1"/>
</dbReference>
<dbReference type="PANTHER" id="PTHR30055:SF148">
    <property type="entry name" value="TETR-FAMILY TRANSCRIPTIONAL REGULATOR"/>
    <property type="match status" value="1"/>
</dbReference>
<keyword evidence="1" id="KW-0805">Transcription regulation</keyword>